<organism evidence="7 8">
    <name type="scientific">Xenorhabdus anantnagensis</name>
    <dbReference type="NCBI Taxonomy" id="3025875"/>
    <lineage>
        <taxon>Bacteria</taxon>
        <taxon>Pseudomonadati</taxon>
        <taxon>Pseudomonadota</taxon>
        <taxon>Gammaproteobacteria</taxon>
        <taxon>Enterobacterales</taxon>
        <taxon>Morganellaceae</taxon>
        <taxon>Xenorhabdus</taxon>
    </lineage>
</organism>
<evidence type="ECO:0000313" key="7">
    <source>
        <dbReference type="EMBL" id="MDC9598647.1"/>
    </source>
</evidence>
<dbReference type="PROSITE" id="PS51898">
    <property type="entry name" value="TYR_RECOMBINASE"/>
    <property type="match status" value="1"/>
</dbReference>
<dbReference type="InterPro" id="IPR013762">
    <property type="entry name" value="Integrase-like_cat_sf"/>
</dbReference>
<evidence type="ECO:0000256" key="4">
    <source>
        <dbReference type="PROSITE-ProRule" id="PRU01248"/>
    </source>
</evidence>
<evidence type="ECO:0000256" key="1">
    <source>
        <dbReference type="ARBA" id="ARBA00022908"/>
    </source>
</evidence>
<dbReference type="InterPro" id="IPR011010">
    <property type="entry name" value="DNA_brk_join_enz"/>
</dbReference>
<evidence type="ECO:0000259" key="5">
    <source>
        <dbReference type="PROSITE" id="PS51898"/>
    </source>
</evidence>
<dbReference type="InterPro" id="IPR010998">
    <property type="entry name" value="Integrase_recombinase_N"/>
</dbReference>
<protein>
    <submittedName>
        <fullName evidence="7">Tyrosine-type recombinase/integrase</fullName>
    </submittedName>
</protein>
<keyword evidence="2 4" id="KW-0238">DNA-binding</keyword>
<proteinExistence type="predicted"/>
<evidence type="ECO:0000256" key="3">
    <source>
        <dbReference type="ARBA" id="ARBA00023172"/>
    </source>
</evidence>
<accession>A0ABT5LW48</accession>
<dbReference type="RefSeq" id="WP_273577301.1">
    <property type="nucleotide sequence ID" value="NZ_JAQRFN010000035.1"/>
</dbReference>
<dbReference type="Gene3D" id="1.10.443.10">
    <property type="entry name" value="Intergrase catalytic core"/>
    <property type="match status" value="1"/>
</dbReference>
<dbReference type="InterPro" id="IPR002104">
    <property type="entry name" value="Integrase_catalytic"/>
</dbReference>
<sequence length="345" mass="39513">MGRKRKNPADNWMPPRVRRGRSAYEFQTYDSRTIRLCDFSATQAEVWVAYEKMLAEQKNEETLNGLVNAFLFSADFSALAKETQKDYRKYAGKLLPVFGNMLPDNIQPKHIRKYMDKRGLKAKTQANREKNFLSRVFGWGYERGIVSSNPCKGVRQFRETPRDRYITDEEYNALYSVAPAIVKVAMELAYLCCTRQGDVLSLTYAQTNDIGIYIRQGKTGVAQIKAWTDRLDNAVAMSKTLPLDNNISSIYVLHQRKGSRYTRGGFNSRWRKAKNSAKETFPELDFNFTFHDLKAKGVSDLEGPLSEKQQITGHKNITQTARYDRKVNVVPVVGGQKKYIRGQGI</sequence>
<dbReference type="PROSITE" id="PS51900">
    <property type="entry name" value="CB"/>
    <property type="match status" value="1"/>
</dbReference>
<name>A0ABT5LW48_9GAMM</name>
<evidence type="ECO:0000313" key="8">
    <source>
        <dbReference type="Proteomes" id="UP001220225"/>
    </source>
</evidence>
<evidence type="ECO:0000256" key="2">
    <source>
        <dbReference type="ARBA" id="ARBA00023125"/>
    </source>
</evidence>
<evidence type="ECO:0000259" key="6">
    <source>
        <dbReference type="PROSITE" id="PS51900"/>
    </source>
</evidence>
<gene>
    <name evidence="7" type="ORF">PSI14_17875</name>
</gene>
<dbReference type="Gene3D" id="1.10.150.130">
    <property type="match status" value="1"/>
</dbReference>
<dbReference type="InterPro" id="IPR044068">
    <property type="entry name" value="CB"/>
</dbReference>
<keyword evidence="8" id="KW-1185">Reference proteome</keyword>
<dbReference type="Pfam" id="PF00589">
    <property type="entry name" value="Phage_integrase"/>
    <property type="match status" value="1"/>
</dbReference>
<feature type="domain" description="Tyr recombinase" evidence="5">
    <location>
        <begin position="161"/>
        <end position="340"/>
    </location>
</feature>
<dbReference type="Proteomes" id="UP001220225">
    <property type="component" value="Unassembled WGS sequence"/>
</dbReference>
<comment type="caution">
    <text evidence="7">The sequence shown here is derived from an EMBL/GenBank/DDBJ whole genome shotgun (WGS) entry which is preliminary data.</text>
</comment>
<reference evidence="7 8" key="1">
    <citation type="submission" date="2023-02" db="EMBL/GenBank/DDBJ databases">
        <title>Entomopathogenic bacteria.</title>
        <authorList>
            <person name="Machado R.A."/>
        </authorList>
    </citation>
    <scope>NUCLEOTIDE SEQUENCE [LARGE SCALE GENOMIC DNA]</scope>
    <source>
        <strain evidence="7 8">XENO-2</strain>
    </source>
</reference>
<keyword evidence="1" id="KW-0229">DNA integration</keyword>
<dbReference type="EMBL" id="JAQRFN010000035">
    <property type="protein sequence ID" value="MDC9598647.1"/>
    <property type="molecule type" value="Genomic_DNA"/>
</dbReference>
<feature type="domain" description="Core-binding (CB)" evidence="6">
    <location>
        <begin position="61"/>
        <end position="141"/>
    </location>
</feature>
<keyword evidence="3" id="KW-0233">DNA recombination</keyword>
<dbReference type="SUPFAM" id="SSF56349">
    <property type="entry name" value="DNA breaking-rejoining enzymes"/>
    <property type="match status" value="1"/>
</dbReference>